<comment type="caution">
    <text evidence="1">The sequence shown here is derived from an EMBL/GenBank/DDBJ whole genome shotgun (WGS) entry which is preliminary data.</text>
</comment>
<protein>
    <submittedName>
        <fullName evidence="1">Uncharacterized protein</fullName>
    </submittedName>
</protein>
<gene>
    <name evidence="1" type="ORF">CEXT_609511</name>
</gene>
<dbReference type="EMBL" id="BPLR01010326">
    <property type="protein sequence ID" value="GIY38585.1"/>
    <property type="molecule type" value="Genomic_DNA"/>
</dbReference>
<evidence type="ECO:0000313" key="1">
    <source>
        <dbReference type="EMBL" id="GIY38585.1"/>
    </source>
</evidence>
<accession>A0AAV4T1E6</accession>
<keyword evidence="2" id="KW-1185">Reference proteome</keyword>
<organism evidence="1 2">
    <name type="scientific">Caerostris extrusa</name>
    <name type="common">Bark spider</name>
    <name type="synonym">Caerostris bankana</name>
    <dbReference type="NCBI Taxonomy" id="172846"/>
    <lineage>
        <taxon>Eukaryota</taxon>
        <taxon>Metazoa</taxon>
        <taxon>Ecdysozoa</taxon>
        <taxon>Arthropoda</taxon>
        <taxon>Chelicerata</taxon>
        <taxon>Arachnida</taxon>
        <taxon>Araneae</taxon>
        <taxon>Araneomorphae</taxon>
        <taxon>Entelegynae</taxon>
        <taxon>Araneoidea</taxon>
        <taxon>Araneidae</taxon>
        <taxon>Caerostris</taxon>
    </lineage>
</organism>
<proteinExistence type="predicted"/>
<dbReference type="Proteomes" id="UP001054945">
    <property type="component" value="Unassembled WGS sequence"/>
</dbReference>
<evidence type="ECO:0000313" key="2">
    <source>
        <dbReference type="Proteomes" id="UP001054945"/>
    </source>
</evidence>
<dbReference type="AlphaFoldDB" id="A0AAV4T1E6"/>
<sequence>MARHIRVSNSIVVGQLHGIDDRPQRSLREPPCLDYTSSITTFIMRGMVQTIFWCIVMGAVGVWEGVPKRCQEEDHVLGDSCAFPRCTI</sequence>
<reference evidence="1 2" key="1">
    <citation type="submission" date="2021-06" db="EMBL/GenBank/DDBJ databases">
        <title>Caerostris extrusa draft genome.</title>
        <authorList>
            <person name="Kono N."/>
            <person name="Arakawa K."/>
        </authorList>
    </citation>
    <scope>NUCLEOTIDE SEQUENCE [LARGE SCALE GENOMIC DNA]</scope>
</reference>
<name>A0AAV4T1E6_CAEEX</name>